<evidence type="ECO:0000313" key="2">
    <source>
        <dbReference type="EMBL" id="PKV15725.1"/>
    </source>
</evidence>
<accession>A0A2N3RFY6</accession>
<reference evidence="3 4" key="1">
    <citation type="submission" date="2017-11" db="EMBL/GenBank/DDBJ databases">
        <title>Xanthomonas prunicola sp. nov., a novel pathogen that affects nectarine (Prunus persica var. nectarine) trees.</title>
        <authorList>
            <person name="Lopez M."/>
            <person name="Lopez-Soriano P."/>
            <person name="Garita-Cambronero J."/>
            <person name="Beltran C."/>
            <person name="Taghouti G."/>
            <person name="Portier P."/>
            <person name="Cubero J."/>
            <person name="Fischer-Le Saux M."/>
            <person name="Marco-Noales E."/>
        </authorList>
    </citation>
    <scope>NUCLEOTIDE SEQUENCE [LARGE SCALE GENOMIC DNA]</scope>
    <source>
        <strain evidence="1 3">CFBP8353</strain>
        <strain evidence="2 4">CFBP8354</strain>
    </source>
</reference>
<dbReference type="Proteomes" id="UP000233720">
    <property type="component" value="Unassembled WGS sequence"/>
</dbReference>
<evidence type="ECO:0000313" key="3">
    <source>
        <dbReference type="Proteomes" id="UP000233720"/>
    </source>
</evidence>
<gene>
    <name evidence="1" type="ORF">XpruCFBP8353_17635</name>
    <name evidence="2" type="ORF">XpruCFBP8354_16935</name>
</gene>
<evidence type="ECO:0000313" key="1">
    <source>
        <dbReference type="EMBL" id="PKV11391.1"/>
    </source>
</evidence>
<dbReference type="EMBL" id="PHKW01000006">
    <property type="protein sequence ID" value="PKV15725.1"/>
    <property type="molecule type" value="Genomic_DNA"/>
</dbReference>
<proteinExistence type="predicted"/>
<organism evidence="1 3">
    <name type="scientific">Xanthomonas prunicola</name>
    <dbReference type="NCBI Taxonomy" id="2053930"/>
    <lineage>
        <taxon>Bacteria</taxon>
        <taxon>Pseudomonadati</taxon>
        <taxon>Pseudomonadota</taxon>
        <taxon>Gammaproteobacteria</taxon>
        <taxon>Lysobacterales</taxon>
        <taxon>Lysobacteraceae</taxon>
        <taxon>Xanthomonas</taxon>
    </lineage>
</organism>
<name>A0A2N3RFY6_9XANT</name>
<dbReference type="EMBL" id="PHKV01000007">
    <property type="protein sequence ID" value="PKV11391.1"/>
    <property type="molecule type" value="Genomic_DNA"/>
</dbReference>
<protein>
    <submittedName>
        <fullName evidence="1">Uncharacterized protein</fullName>
    </submittedName>
</protein>
<sequence>MRRAADRAACGVGVLMPLMRLRCAARQMRLAVVAAHAVLRIKATARHASSFTAGRAVLRWRAWPCVRR</sequence>
<dbReference type="Proteomes" id="UP000233748">
    <property type="component" value="Unassembled WGS sequence"/>
</dbReference>
<comment type="caution">
    <text evidence="1">The sequence shown here is derived from an EMBL/GenBank/DDBJ whole genome shotgun (WGS) entry which is preliminary data.</text>
</comment>
<dbReference type="AlphaFoldDB" id="A0A2N3RFY6"/>
<evidence type="ECO:0000313" key="4">
    <source>
        <dbReference type="Proteomes" id="UP000233748"/>
    </source>
</evidence>
<keyword evidence="4" id="KW-1185">Reference proteome</keyword>